<evidence type="ECO:0000256" key="3">
    <source>
        <dbReference type="ARBA" id="ARBA00022989"/>
    </source>
</evidence>
<evidence type="ECO:0000259" key="7">
    <source>
        <dbReference type="Pfam" id="PF07291"/>
    </source>
</evidence>
<feature type="compositionally biased region" description="Low complexity" evidence="5">
    <location>
        <begin position="354"/>
        <end position="365"/>
    </location>
</feature>
<sequence>MDTPALLTAWLVLAAVLIASGIGKLRHPEGTDEAFTALKVPDALNRAWIIRSHPWGEIALTLLLLALPHPLSLVVAAVGLALFTAYLVLVWRVVASGEEASCNCFGATGSSTVDRWTLARNILLAVVALVVVVDAATGGSAVARMGTLGSGWWWVVALAVAAAVTYLIAREGTTEVAEEELAEPEEDYLRLPIPDVPVRLEEGGAEISLRDLAAERAQVILLLNPGCGPCTTISNKVAQWAGAVPEIDFRVLNPISHQNMREIKPLWEPYYVEEVGHQVGDVFGNPGRPSAILLGMDGLLAGGPAQGLTAVENLVADITEQITEAREANAEIERLNEQHAAEAERLEAERVAEEWAAAEAESAGEPDPATPRSAGAR</sequence>
<keyword evidence="2 6" id="KW-0812">Transmembrane</keyword>
<dbReference type="SUPFAM" id="SSF52833">
    <property type="entry name" value="Thioredoxin-like"/>
    <property type="match status" value="1"/>
</dbReference>
<feature type="transmembrane region" description="Helical" evidence="6">
    <location>
        <begin position="151"/>
        <end position="169"/>
    </location>
</feature>
<dbReference type="InterPro" id="IPR036249">
    <property type="entry name" value="Thioredoxin-like_sf"/>
</dbReference>
<evidence type="ECO:0000256" key="1">
    <source>
        <dbReference type="ARBA" id="ARBA00004141"/>
    </source>
</evidence>
<dbReference type="InterPro" id="IPR009908">
    <property type="entry name" value="Methylamine_util_MauE"/>
</dbReference>
<feature type="compositionally biased region" description="Basic and acidic residues" evidence="5">
    <location>
        <begin position="337"/>
        <end position="353"/>
    </location>
</feature>
<dbReference type="AlphaFoldDB" id="A0A516G5Z0"/>
<proteinExistence type="predicted"/>
<feature type="domain" description="Methylamine utilisation protein MauE" evidence="7">
    <location>
        <begin position="5"/>
        <end position="132"/>
    </location>
</feature>
<keyword evidence="3 6" id="KW-1133">Transmembrane helix</keyword>
<accession>A0A516G5Z0</accession>
<evidence type="ECO:0000256" key="2">
    <source>
        <dbReference type="ARBA" id="ARBA00022692"/>
    </source>
</evidence>
<evidence type="ECO:0000256" key="5">
    <source>
        <dbReference type="SAM" id="MobiDB-lite"/>
    </source>
</evidence>
<feature type="transmembrane region" description="Helical" evidence="6">
    <location>
        <begin position="71"/>
        <end position="91"/>
    </location>
</feature>
<evidence type="ECO:0000313" key="9">
    <source>
        <dbReference type="Proteomes" id="UP000315395"/>
    </source>
</evidence>
<evidence type="ECO:0000256" key="6">
    <source>
        <dbReference type="SAM" id="Phobius"/>
    </source>
</evidence>
<dbReference type="Proteomes" id="UP000315395">
    <property type="component" value="Chromosome"/>
</dbReference>
<keyword evidence="4 6" id="KW-0472">Membrane</keyword>
<dbReference type="RefSeq" id="WP_143781601.1">
    <property type="nucleotide sequence ID" value="NZ_CP041616.1"/>
</dbReference>
<keyword evidence="9" id="KW-1185">Reference proteome</keyword>
<dbReference type="GO" id="GO:0030416">
    <property type="term" value="P:methylamine metabolic process"/>
    <property type="evidence" value="ECO:0007669"/>
    <property type="project" value="InterPro"/>
</dbReference>
<name>A0A516G5Z0_9MICO</name>
<dbReference type="Pfam" id="PF07291">
    <property type="entry name" value="MauE"/>
    <property type="match status" value="1"/>
</dbReference>
<gene>
    <name evidence="8" type="ORF">FNH13_00265</name>
</gene>
<feature type="transmembrane region" description="Helical" evidence="6">
    <location>
        <begin position="122"/>
        <end position="145"/>
    </location>
</feature>
<evidence type="ECO:0000313" key="8">
    <source>
        <dbReference type="EMBL" id="QDO86938.1"/>
    </source>
</evidence>
<dbReference type="GO" id="GO:0016020">
    <property type="term" value="C:membrane"/>
    <property type="evidence" value="ECO:0007669"/>
    <property type="project" value="UniProtKB-SubCell"/>
</dbReference>
<dbReference type="KEGG" id="orz:FNH13_00265"/>
<feature type="region of interest" description="Disordered" evidence="5">
    <location>
        <begin position="337"/>
        <end position="377"/>
    </location>
</feature>
<dbReference type="EMBL" id="CP041616">
    <property type="protein sequence ID" value="QDO86938.1"/>
    <property type="molecule type" value="Genomic_DNA"/>
</dbReference>
<dbReference type="OrthoDB" id="5006039at2"/>
<reference evidence="8 9" key="1">
    <citation type="submission" date="2019-07" db="EMBL/GenBank/DDBJ databases">
        <title>complete genome sequencing of Ornithinimicrobium sp. H23M54.</title>
        <authorList>
            <person name="Bae J.-W."/>
            <person name="Lee S.-Y."/>
        </authorList>
    </citation>
    <scope>NUCLEOTIDE SEQUENCE [LARGE SCALE GENOMIC DNA]</scope>
    <source>
        <strain evidence="8 9">H23M54</strain>
    </source>
</reference>
<comment type="subcellular location">
    <subcellularLocation>
        <location evidence="1">Membrane</location>
        <topology evidence="1">Multi-pass membrane protein</topology>
    </subcellularLocation>
</comment>
<dbReference type="UniPathway" id="UPA00895"/>
<evidence type="ECO:0000256" key="4">
    <source>
        <dbReference type="ARBA" id="ARBA00023136"/>
    </source>
</evidence>
<protein>
    <recommendedName>
        <fullName evidence="7">Methylamine utilisation protein MauE domain-containing protein</fullName>
    </recommendedName>
</protein>
<organism evidence="8 9">
    <name type="scientific">Ornithinimicrobium ciconiae</name>
    <dbReference type="NCBI Taxonomy" id="2594265"/>
    <lineage>
        <taxon>Bacteria</taxon>
        <taxon>Bacillati</taxon>
        <taxon>Actinomycetota</taxon>
        <taxon>Actinomycetes</taxon>
        <taxon>Micrococcales</taxon>
        <taxon>Ornithinimicrobiaceae</taxon>
        <taxon>Ornithinimicrobium</taxon>
    </lineage>
</organism>